<accession>A0A934I1U1</accession>
<gene>
    <name evidence="18" type="primary">trpCF</name>
    <name evidence="15" type="synonym">trpF</name>
    <name evidence="18" type="ORF">JDV75_08040</name>
</gene>
<dbReference type="RefSeq" id="WP_198738751.1">
    <property type="nucleotide sequence ID" value="NZ_JAEIOS010000013.1"/>
</dbReference>
<keyword evidence="19" id="KW-1185">Reference proteome</keyword>
<keyword evidence="13" id="KW-0511">Multifunctional enzyme</keyword>
<dbReference type="InterPro" id="IPR013798">
    <property type="entry name" value="Indole-3-glycerol_P_synth_dom"/>
</dbReference>
<dbReference type="GO" id="GO:0004425">
    <property type="term" value="F:indole-3-glycerol-phosphate synthase activity"/>
    <property type="evidence" value="ECO:0007669"/>
    <property type="project" value="UniProtKB-EC"/>
</dbReference>
<evidence type="ECO:0000256" key="5">
    <source>
        <dbReference type="ARBA" id="ARBA00007902"/>
    </source>
</evidence>
<evidence type="ECO:0000256" key="12">
    <source>
        <dbReference type="ARBA" id="ARBA00023239"/>
    </source>
</evidence>
<dbReference type="InterPro" id="IPR001468">
    <property type="entry name" value="Indole-3-GlycerolPSynthase_CS"/>
</dbReference>
<dbReference type="PANTHER" id="PTHR22854:SF2">
    <property type="entry name" value="INDOLE-3-GLYCEROL-PHOSPHATE SYNTHASE"/>
    <property type="match status" value="1"/>
</dbReference>
<dbReference type="Pfam" id="PF00218">
    <property type="entry name" value="IGPS"/>
    <property type="match status" value="1"/>
</dbReference>
<name>A0A934I1U1_9CORY</name>
<comment type="similarity">
    <text evidence="15">Belongs to the TrpF family.</text>
</comment>
<dbReference type="CDD" id="cd00405">
    <property type="entry name" value="PRAI"/>
    <property type="match status" value="1"/>
</dbReference>
<dbReference type="EC" id="5.3.1.24" evidence="15"/>
<keyword evidence="8" id="KW-0210">Decarboxylase</keyword>
<dbReference type="InterPro" id="IPR011060">
    <property type="entry name" value="RibuloseP-bd_barrel"/>
</dbReference>
<evidence type="ECO:0000256" key="14">
    <source>
        <dbReference type="ARBA" id="ARBA00025592"/>
    </source>
</evidence>
<comment type="caution">
    <text evidence="18">The sequence shown here is derived from an EMBL/GenBank/DDBJ whole genome shotgun (WGS) entry which is preliminary data.</text>
</comment>
<keyword evidence="10 15" id="KW-0057">Aromatic amino acid biosynthesis</keyword>
<evidence type="ECO:0000256" key="1">
    <source>
        <dbReference type="ARBA" id="ARBA00001164"/>
    </source>
</evidence>
<evidence type="ECO:0000256" key="15">
    <source>
        <dbReference type="HAMAP-Rule" id="MF_00135"/>
    </source>
</evidence>
<comment type="function">
    <text evidence="14">Bifunctional enzyme that catalyzes two sequential steps of tryptophan biosynthetic pathway. The first reaction is catalyzed by the isomerase, coded by the TrpF domain; the second reaction is catalyzed by the synthase, coded by the TrpC domain.</text>
</comment>
<keyword evidence="12 18" id="KW-0456">Lyase</keyword>
<evidence type="ECO:0000256" key="11">
    <source>
        <dbReference type="ARBA" id="ARBA00023235"/>
    </source>
</evidence>
<comment type="similarity">
    <text evidence="6">In the C-terminal section; belongs to the TrpF family.</text>
</comment>
<comment type="pathway">
    <text evidence="4">Amino-acid biosynthesis; L-tryptophan biosynthesis; L-tryptophan from chorismate: step 4/5.</text>
</comment>
<evidence type="ECO:0000256" key="3">
    <source>
        <dbReference type="ARBA" id="ARBA00004664"/>
    </source>
</evidence>
<dbReference type="Proteomes" id="UP000645966">
    <property type="component" value="Unassembled WGS sequence"/>
</dbReference>
<dbReference type="SUPFAM" id="SSF51366">
    <property type="entry name" value="Ribulose-phoshate binding barrel"/>
    <property type="match status" value="2"/>
</dbReference>
<keyword evidence="7 15" id="KW-0028">Amino-acid biosynthesis</keyword>
<dbReference type="InterPro" id="IPR045186">
    <property type="entry name" value="Indole-3-glycerol_P_synth"/>
</dbReference>
<evidence type="ECO:0000256" key="2">
    <source>
        <dbReference type="ARBA" id="ARBA00001633"/>
    </source>
</evidence>
<sequence>MPDTHSMPTVLEGIVTARRGHLEGIRHRISHVDPEALPRSTRSLFASLGGDLPDRGRGANRFIMECKSASPSLGLIREHYQPGDIARIYSRYASGISVLCEPDRFGGDYDHLATVAMSTHLPVLCKDFIIDEVQIHAARYFGADAILLMLSVLDDEAYTRLSGEAEKLGLDILTEVVDEDEMDRARDLGARIIGINHRNLHDLSIDLGRSARLASLAPHDAVLIAESGIRDNATVRRIGAPVNGFLVGSQLTGEPDIDAAARELVYGPNKVCGLRTPGAAQAARAAGAVYGGLIFEENSPRSVDAGTAESIIAAEPGLRYVAVSRRSSGYGELCIEGVAAVQVHCPLGTVDEEGELIRRIRAELPHHVELWRAVSMTTPGAAETVSALAEGEPLVDRFVLDSGSGGTGTAFDWTTIPENVKRRSFLAGGIGVDNLRDALDVGCAGLDLNSALEYGPDAAAWAGHKDTARLASVFTTIRTFNDEQAVEK</sequence>
<dbReference type="GO" id="GO:0000162">
    <property type="term" value="P:L-tryptophan biosynthetic process"/>
    <property type="evidence" value="ECO:0007669"/>
    <property type="project" value="UniProtKB-UniRule"/>
</dbReference>
<proteinExistence type="inferred from homology"/>
<dbReference type="Pfam" id="PF00697">
    <property type="entry name" value="PRAI"/>
    <property type="match status" value="1"/>
</dbReference>
<evidence type="ECO:0000256" key="13">
    <source>
        <dbReference type="ARBA" id="ARBA00023268"/>
    </source>
</evidence>
<dbReference type="GO" id="GO:0004640">
    <property type="term" value="F:phosphoribosylanthranilate isomerase activity"/>
    <property type="evidence" value="ECO:0007669"/>
    <property type="project" value="UniProtKB-UniRule"/>
</dbReference>
<evidence type="ECO:0000256" key="4">
    <source>
        <dbReference type="ARBA" id="ARBA00004696"/>
    </source>
</evidence>
<feature type="domain" description="N-(5'phosphoribosyl) anthranilate isomerase (PRAI)" evidence="17">
    <location>
        <begin position="269"/>
        <end position="454"/>
    </location>
</feature>
<comment type="catalytic activity">
    <reaction evidence="2">
        <text>1-(2-carboxyphenylamino)-1-deoxy-D-ribulose 5-phosphate + H(+) = (1S,2R)-1-C-(indol-3-yl)glycerol 3-phosphate + CO2 + H2O</text>
        <dbReference type="Rhea" id="RHEA:23476"/>
        <dbReference type="ChEBI" id="CHEBI:15377"/>
        <dbReference type="ChEBI" id="CHEBI:15378"/>
        <dbReference type="ChEBI" id="CHEBI:16526"/>
        <dbReference type="ChEBI" id="CHEBI:58613"/>
        <dbReference type="ChEBI" id="CHEBI:58866"/>
        <dbReference type="EC" id="4.1.1.48"/>
    </reaction>
</comment>
<feature type="domain" description="Indole-3-glycerol phosphate synthase" evidence="16">
    <location>
        <begin position="11"/>
        <end position="264"/>
    </location>
</feature>
<dbReference type="InterPro" id="IPR013785">
    <property type="entry name" value="Aldolase_TIM"/>
</dbReference>
<dbReference type="EMBL" id="JAEIOS010000013">
    <property type="protein sequence ID" value="MBI8989710.1"/>
    <property type="molecule type" value="Genomic_DNA"/>
</dbReference>
<comment type="similarity">
    <text evidence="5">In the N-terminal section; belongs to the TrpC family.</text>
</comment>
<evidence type="ECO:0000256" key="6">
    <source>
        <dbReference type="ARBA" id="ARBA00009847"/>
    </source>
</evidence>
<evidence type="ECO:0000313" key="18">
    <source>
        <dbReference type="EMBL" id="MBI8989710.1"/>
    </source>
</evidence>
<dbReference type="NCBIfam" id="NF006945">
    <property type="entry name" value="PRK09427.1"/>
    <property type="match status" value="1"/>
</dbReference>
<evidence type="ECO:0000256" key="8">
    <source>
        <dbReference type="ARBA" id="ARBA00022793"/>
    </source>
</evidence>
<dbReference type="PROSITE" id="PS00614">
    <property type="entry name" value="IGPS"/>
    <property type="match status" value="1"/>
</dbReference>
<evidence type="ECO:0000256" key="10">
    <source>
        <dbReference type="ARBA" id="ARBA00023141"/>
    </source>
</evidence>
<organism evidence="18 19">
    <name type="scientific">Corynebacterium meridianum</name>
    <dbReference type="NCBI Taxonomy" id="2765363"/>
    <lineage>
        <taxon>Bacteria</taxon>
        <taxon>Bacillati</taxon>
        <taxon>Actinomycetota</taxon>
        <taxon>Actinomycetes</taxon>
        <taxon>Mycobacteriales</taxon>
        <taxon>Corynebacteriaceae</taxon>
        <taxon>Corynebacterium</taxon>
    </lineage>
</organism>
<reference evidence="18" key="1">
    <citation type="submission" date="2020-12" db="EMBL/GenBank/DDBJ databases">
        <title>Genome public.</title>
        <authorList>
            <person name="Sun Q."/>
        </authorList>
    </citation>
    <scope>NUCLEOTIDE SEQUENCE</scope>
    <source>
        <strain evidence="18">CCM 8863</strain>
    </source>
</reference>
<dbReference type="HAMAP" id="MF_00135">
    <property type="entry name" value="PRAI"/>
    <property type="match status" value="1"/>
</dbReference>
<comment type="catalytic activity">
    <reaction evidence="1 15">
        <text>N-(5-phospho-beta-D-ribosyl)anthranilate = 1-(2-carboxyphenylamino)-1-deoxy-D-ribulose 5-phosphate</text>
        <dbReference type="Rhea" id="RHEA:21540"/>
        <dbReference type="ChEBI" id="CHEBI:18277"/>
        <dbReference type="ChEBI" id="CHEBI:58613"/>
        <dbReference type="EC" id="5.3.1.24"/>
    </reaction>
</comment>
<evidence type="ECO:0000259" key="16">
    <source>
        <dbReference type="Pfam" id="PF00218"/>
    </source>
</evidence>
<dbReference type="Gene3D" id="3.20.20.70">
    <property type="entry name" value="Aldolase class I"/>
    <property type="match status" value="2"/>
</dbReference>
<dbReference type="InterPro" id="IPR001240">
    <property type="entry name" value="PRAI_dom"/>
</dbReference>
<dbReference type="AlphaFoldDB" id="A0A934I1U1"/>
<evidence type="ECO:0000256" key="9">
    <source>
        <dbReference type="ARBA" id="ARBA00022822"/>
    </source>
</evidence>
<keyword evidence="9 15" id="KW-0822">Tryptophan biosynthesis</keyword>
<comment type="pathway">
    <text evidence="3 15">Amino-acid biosynthesis; L-tryptophan biosynthesis; L-tryptophan from chorismate: step 3/5.</text>
</comment>
<evidence type="ECO:0000259" key="17">
    <source>
        <dbReference type="Pfam" id="PF00697"/>
    </source>
</evidence>
<evidence type="ECO:0000313" key="19">
    <source>
        <dbReference type="Proteomes" id="UP000645966"/>
    </source>
</evidence>
<keyword evidence="11 15" id="KW-0413">Isomerase</keyword>
<evidence type="ECO:0000256" key="7">
    <source>
        <dbReference type="ARBA" id="ARBA00022605"/>
    </source>
</evidence>
<dbReference type="CDD" id="cd00331">
    <property type="entry name" value="IGPS"/>
    <property type="match status" value="1"/>
</dbReference>
<protein>
    <recommendedName>
        <fullName evidence="15">N-(5'-phosphoribosyl)anthranilate isomerase</fullName>
        <shortName evidence="15">PRAI</shortName>
        <ecNumber evidence="15">5.3.1.24</ecNumber>
    </recommendedName>
</protein>
<dbReference type="PANTHER" id="PTHR22854">
    <property type="entry name" value="TRYPTOPHAN BIOSYNTHESIS PROTEIN"/>
    <property type="match status" value="1"/>
</dbReference>